<sequence>MQFFTLFTLSAMLMTTAFAQRGIGGVRADACDPTPQLPALDLWAQNRFTTIVEAANATALTAAFNAFWSKDVSITLNGVAISTADYQAKRMGRGYGGTIQYMESIAVPTMANSSEEGEVSLFFNNDINGSNVTSAINLVIRPDLSVPGPDNRRVQVLDQVLYGL</sequence>
<protein>
    <submittedName>
        <fullName evidence="2">Uncharacterized protein</fullName>
    </submittedName>
</protein>
<dbReference type="EMBL" id="JARKIB010000460">
    <property type="protein sequence ID" value="KAJ7706493.1"/>
    <property type="molecule type" value="Genomic_DNA"/>
</dbReference>
<evidence type="ECO:0000256" key="1">
    <source>
        <dbReference type="SAM" id="SignalP"/>
    </source>
</evidence>
<organism evidence="2 3">
    <name type="scientific">Mycena metata</name>
    <dbReference type="NCBI Taxonomy" id="1033252"/>
    <lineage>
        <taxon>Eukaryota</taxon>
        <taxon>Fungi</taxon>
        <taxon>Dikarya</taxon>
        <taxon>Basidiomycota</taxon>
        <taxon>Agaricomycotina</taxon>
        <taxon>Agaricomycetes</taxon>
        <taxon>Agaricomycetidae</taxon>
        <taxon>Agaricales</taxon>
        <taxon>Marasmiineae</taxon>
        <taxon>Mycenaceae</taxon>
        <taxon>Mycena</taxon>
    </lineage>
</organism>
<evidence type="ECO:0000313" key="2">
    <source>
        <dbReference type="EMBL" id="KAJ7706493.1"/>
    </source>
</evidence>
<keyword evidence="1" id="KW-0732">Signal</keyword>
<reference evidence="2" key="1">
    <citation type="submission" date="2023-03" db="EMBL/GenBank/DDBJ databases">
        <title>Massive genome expansion in bonnet fungi (Mycena s.s.) driven by repeated elements and novel gene families across ecological guilds.</title>
        <authorList>
            <consortium name="Lawrence Berkeley National Laboratory"/>
            <person name="Harder C.B."/>
            <person name="Miyauchi S."/>
            <person name="Viragh M."/>
            <person name="Kuo A."/>
            <person name="Thoen E."/>
            <person name="Andreopoulos B."/>
            <person name="Lu D."/>
            <person name="Skrede I."/>
            <person name="Drula E."/>
            <person name="Henrissat B."/>
            <person name="Morin E."/>
            <person name="Kohler A."/>
            <person name="Barry K."/>
            <person name="LaButti K."/>
            <person name="Morin E."/>
            <person name="Salamov A."/>
            <person name="Lipzen A."/>
            <person name="Mereny Z."/>
            <person name="Hegedus B."/>
            <person name="Baldrian P."/>
            <person name="Stursova M."/>
            <person name="Weitz H."/>
            <person name="Taylor A."/>
            <person name="Grigoriev I.V."/>
            <person name="Nagy L.G."/>
            <person name="Martin F."/>
            <person name="Kauserud H."/>
        </authorList>
    </citation>
    <scope>NUCLEOTIDE SEQUENCE</scope>
    <source>
        <strain evidence="2">CBHHK182m</strain>
    </source>
</reference>
<dbReference type="Proteomes" id="UP001215598">
    <property type="component" value="Unassembled WGS sequence"/>
</dbReference>
<accession>A0AAD7GW39</accession>
<dbReference type="AlphaFoldDB" id="A0AAD7GW39"/>
<keyword evidence="3" id="KW-1185">Reference proteome</keyword>
<feature type="signal peptide" evidence="1">
    <location>
        <begin position="1"/>
        <end position="19"/>
    </location>
</feature>
<feature type="chain" id="PRO_5042037824" evidence="1">
    <location>
        <begin position="20"/>
        <end position="164"/>
    </location>
</feature>
<name>A0AAD7GW39_9AGAR</name>
<comment type="caution">
    <text evidence="2">The sequence shown here is derived from an EMBL/GenBank/DDBJ whole genome shotgun (WGS) entry which is preliminary data.</text>
</comment>
<proteinExistence type="predicted"/>
<evidence type="ECO:0000313" key="3">
    <source>
        <dbReference type="Proteomes" id="UP001215598"/>
    </source>
</evidence>
<gene>
    <name evidence="2" type="ORF">B0H16DRAFT_1704431</name>
</gene>